<dbReference type="RefSeq" id="WP_377385326.1">
    <property type="nucleotide sequence ID" value="NZ_JBHSAN010000005.1"/>
</dbReference>
<feature type="compositionally biased region" description="Polar residues" evidence="1">
    <location>
        <begin position="271"/>
        <end position="288"/>
    </location>
</feature>
<accession>A0ABW5WIE3</accession>
<feature type="region of interest" description="Disordered" evidence="1">
    <location>
        <begin position="33"/>
        <end position="66"/>
    </location>
</feature>
<dbReference type="EMBL" id="JBHUOF010000051">
    <property type="protein sequence ID" value="MFD2803254.1"/>
    <property type="molecule type" value="Genomic_DNA"/>
</dbReference>
<gene>
    <name evidence="2" type="ORF">ACFS2C_28070</name>
</gene>
<keyword evidence="3" id="KW-1185">Reference proteome</keyword>
<evidence type="ECO:0000313" key="2">
    <source>
        <dbReference type="EMBL" id="MFD2803254.1"/>
    </source>
</evidence>
<protein>
    <submittedName>
        <fullName evidence="2">Uncharacterized protein</fullName>
    </submittedName>
</protein>
<feature type="compositionally biased region" description="Basic and acidic residues" evidence="1">
    <location>
        <begin position="33"/>
        <end position="54"/>
    </location>
</feature>
<feature type="region of interest" description="Disordered" evidence="1">
    <location>
        <begin position="243"/>
        <end position="288"/>
    </location>
</feature>
<proteinExistence type="predicted"/>
<reference evidence="3" key="1">
    <citation type="journal article" date="2019" name="Int. J. Syst. Evol. Microbiol.">
        <title>The Global Catalogue of Microorganisms (GCM) 10K type strain sequencing project: providing services to taxonomists for standard genome sequencing and annotation.</title>
        <authorList>
            <consortium name="The Broad Institute Genomics Platform"/>
            <consortium name="The Broad Institute Genome Sequencing Center for Infectious Disease"/>
            <person name="Wu L."/>
            <person name="Ma J."/>
        </authorList>
    </citation>
    <scope>NUCLEOTIDE SEQUENCE [LARGE SCALE GENOMIC DNA]</scope>
    <source>
        <strain evidence="3">IBRC-M 10906</strain>
    </source>
</reference>
<evidence type="ECO:0000256" key="1">
    <source>
        <dbReference type="SAM" id="MobiDB-lite"/>
    </source>
</evidence>
<evidence type="ECO:0000313" key="3">
    <source>
        <dbReference type="Proteomes" id="UP001597478"/>
    </source>
</evidence>
<comment type="caution">
    <text evidence="2">The sequence shown here is derived from an EMBL/GenBank/DDBJ whole genome shotgun (WGS) entry which is preliminary data.</text>
</comment>
<dbReference type="Proteomes" id="UP001597478">
    <property type="component" value="Unassembled WGS sequence"/>
</dbReference>
<name>A0ABW5WIE3_9PSEU</name>
<sequence length="441" mass="47580">MDPASALFFALLLTVVGAKTIGAAVTDTVAVAKGKEPPSKQRFEERQRRREAKGQQRQADSGPWRRRWRNAMAEQREKVDARHEGAMRWLRDNRDQLVAKEYRKRERRARRWEQVGAAAGGFAAARGLRGRLTAAVQAARADHAARPDPYAGLDQLDSVDELCQAYDTAQDDLRREAVREELHRRGYGVLAATIGAPPTLRDRITKAALAAQQAGQDTTLAGLDAFTGRRGLIEQHELAAQQQAKADAEQATVLPFRPREEDTTAAGDGEQTPTDTENHPTNCDDTTDTGTAIQEVQTMSAPAHSGEITSLTDAITFAVESRGYCQQIGGTFEAAQAQAQATASEITEQGSRIELAQSTFAGQGMDVSAAQMGKVHEALSMLAAKAQEAAEVNAQFQEALAMASSALDEAKTALEAQQGLAEQAQAHNGNLAKDTAFYANA</sequence>
<organism evidence="2 3">
    <name type="scientific">Prauserella oleivorans</name>
    <dbReference type="NCBI Taxonomy" id="1478153"/>
    <lineage>
        <taxon>Bacteria</taxon>
        <taxon>Bacillati</taxon>
        <taxon>Actinomycetota</taxon>
        <taxon>Actinomycetes</taxon>
        <taxon>Pseudonocardiales</taxon>
        <taxon>Pseudonocardiaceae</taxon>
        <taxon>Prauserella</taxon>
    </lineage>
</organism>